<keyword evidence="10" id="KW-1185">Reference proteome</keyword>
<dbReference type="FunFam" id="3.30.70.580:FF:000001">
    <property type="entry name" value="tRNA pseudouridine synthase A"/>
    <property type="match status" value="1"/>
</dbReference>
<feature type="active site" description="Nucleophile" evidence="4 5">
    <location>
        <position position="64"/>
    </location>
</feature>
<name>A0A4P7XGR4_9ALTE</name>
<dbReference type="Proteomes" id="UP000298049">
    <property type="component" value="Chromosome"/>
</dbReference>
<reference evidence="9 10" key="1">
    <citation type="submission" date="2018-07" db="EMBL/GenBank/DDBJ databases">
        <title>Marsedoiliclastica nanhaica gen. nov. sp. nov., a novel marine hydrocarbonoclastic bacterium isolated from an in-situ enriched hydrocarbon-degrading consortium in deep-sea sediment.</title>
        <authorList>
            <person name="Dong C."/>
            <person name="Ma T."/>
            <person name="Liu R."/>
            <person name="Shao Z."/>
        </authorList>
    </citation>
    <scope>NUCLEOTIDE SEQUENCE [LARGE SCALE GENOMIC DNA]</scope>
    <source>
        <strain evidence="10">soil36-7</strain>
    </source>
</reference>
<comment type="subunit">
    <text evidence="4">Homodimer.</text>
</comment>
<dbReference type="GO" id="GO:0031119">
    <property type="term" value="P:tRNA pseudouridine synthesis"/>
    <property type="evidence" value="ECO:0007669"/>
    <property type="project" value="UniProtKB-UniRule"/>
</dbReference>
<dbReference type="GO" id="GO:0003723">
    <property type="term" value="F:RNA binding"/>
    <property type="evidence" value="ECO:0007669"/>
    <property type="project" value="InterPro"/>
</dbReference>
<comment type="function">
    <text evidence="4">Formation of pseudouridine at positions 38, 39 and 40 in the anticodon stem and loop of transfer RNAs.</text>
</comment>
<dbReference type="InterPro" id="IPR020094">
    <property type="entry name" value="TruA/RsuA/RluB/E/F_N"/>
</dbReference>
<feature type="domain" description="Pseudouridine synthase I TruA alpha/beta" evidence="8">
    <location>
        <begin position="20"/>
        <end position="115"/>
    </location>
</feature>
<accession>A0A4P7XGR4</accession>
<dbReference type="Gene3D" id="3.30.70.660">
    <property type="entry name" value="Pseudouridine synthase I, catalytic domain, C-terminal subdomain"/>
    <property type="match status" value="1"/>
</dbReference>
<evidence type="ECO:0000256" key="2">
    <source>
        <dbReference type="ARBA" id="ARBA00022694"/>
    </source>
</evidence>
<evidence type="ECO:0000256" key="7">
    <source>
        <dbReference type="RuleBase" id="RU003792"/>
    </source>
</evidence>
<dbReference type="NCBIfam" id="TIGR00071">
    <property type="entry name" value="hisT_truA"/>
    <property type="match status" value="1"/>
</dbReference>
<comment type="catalytic activity">
    <reaction evidence="4 7">
        <text>uridine(38/39/40) in tRNA = pseudouridine(38/39/40) in tRNA</text>
        <dbReference type="Rhea" id="RHEA:22376"/>
        <dbReference type="Rhea" id="RHEA-COMP:10085"/>
        <dbReference type="Rhea" id="RHEA-COMP:10087"/>
        <dbReference type="ChEBI" id="CHEBI:65314"/>
        <dbReference type="ChEBI" id="CHEBI:65315"/>
        <dbReference type="EC" id="5.4.99.12"/>
    </reaction>
</comment>
<feature type="domain" description="Pseudouridine synthase I TruA alpha/beta" evidence="8">
    <location>
        <begin position="155"/>
        <end position="257"/>
    </location>
</feature>
<dbReference type="InterPro" id="IPR001406">
    <property type="entry name" value="PsdUridine_synth_TruA"/>
</dbReference>
<proteinExistence type="inferred from homology"/>
<evidence type="ECO:0000256" key="5">
    <source>
        <dbReference type="PIRSR" id="PIRSR001430-1"/>
    </source>
</evidence>
<evidence type="ECO:0000256" key="1">
    <source>
        <dbReference type="ARBA" id="ARBA00009375"/>
    </source>
</evidence>
<dbReference type="InterPro" id="IPR020095">
    <property type="entry name" value="PsdUridine_synth_TruA_C"/>
</dbReference>
<dbReference type="Gene3D" id="3.30.70.580">
    <property type="entry name" value="Pseudouridine synthase I, catalytic domain, N-terminal subdomain"/>
    <property type="match status" value="1"/>
</dbReference>
<evidence type="ECO:0000313" key="10">
    <source>
        <dbReference type="Proteomes" id="UP000298049"/>
    </source>
</evidence>
<dbReference type="PANTHER" id="PTHR11142">
    <property type="entry name" value="PSEUDOURIDYLATE SYNTHASE"/>
    <property type="match status" value="1"/>
</dbReference>
<protein>
    <recommendedName>
        <fullName evidence="4">tRNA pseudouridine synthase A</fullName>
        <ecNumber evidence="4">5.4.99.12</ecNumber>
    </recommendedName>
    <alternativeName>
        <fullName evidence="4">tRNA pseudouridine(38-40) synthase</fullName>
    </alternativeName>
    <alternativeName>
        <fullName evidence="4">tRNA pseudouridylate synthase I</fullName>
    </alternativeName>
    <alternativeName>
        <fullName evidence="4">tRNA-uridine isomerase I</fullName>
    </alternativeName>
</protein>
<evidence type="ECO:0000256" key="4">
    <source>
        <dbReference type="HAMAP-Rule" id="MF_00171"/>
    </source>
</evidence>
<dbReference type="OrthoDB" id="9811823at2"/>
<evidence type="ECO:0000256" key="3">
    <source>
        <dbReference type="ARBA" id="ARBA00023235"/>
    </source>
</evidence>
<dbReference type="GO" id="GO:0160147">
    <property type="term" value="F:tRNA pseudouridine(38-40) synthase activity"/>
    <property type="evidence" value="ECO:0007669"/>
    <property type="project" value="UniProtKB-EC"/>
</dbReference>
<dbReference type="InterPro" id="IPR020097">
    <property type="entry name" value="PsdUridine_synth_TruA_a/b_dom"/>
</dbReference>
<comment type="caution">
    <text evidence="4">Lacks conserved residue(s) required for the propagation of feature annotation.</text>
</comment>
<dbReference type="PANTHER" id="PTHR11142:SF0">
    <property type="entry name" value="TRNA PSEUDOURIDINE SYNTHASE-LIKE 1"/>
    <property type="match status" value="1"/>
</dbReference>
<dbReference type="KEGG" id="hmi:soil367_09855"/>
<dbReference type="Pfam" id="PF01416">
    <property type="entry name" value="PseudoU_synth_1"/>
    <property type="match status" value="2"/>
</dbReference>
<dbReference type="EC" id="5.4.99.12" evidence="4"/>
<keyword evidence="3 4" id="KW-0413">Isomerase</keyword>
<dbReference type="InterPro" id="IPR020103">
    <property type="entry name" value="PsdUridine_synth_cat_dom_sf"/>
</dbReference>
<gene>
    <name evidence="4" type="primary">truA</name>
    <name evidence="9" type="ORF">soil367_09855</name>
</gene>
<dbReference type="AlphaFoldDB" id="A0A4P7XGR4"/>
<evidence type="ECO:0000256" key="6">
    <source>
        <dbReference type="PIRSR" id="PIRSR001430-2"/>
    </source>
</evidence>
<dbReference type="SUPFAM" id="SSF55120">
    <property type="entry name" value="Pseudouridine synthase"/>
    <property type="match status" value="1"/>
</dbReference>
<evidence type="ECO:0000313" key="9">
    <source>
        <dbReference type="EMBL" id="QCF26209.1"/>
    </source>
</evidence>
<dbReference type="RefSeq" id="WP_136548930.1">
    <property type="nucleotide sequence ID" value="NZ_CP031093.1"/>
</dbReference>
<evidence type="ECO:0000259" key="8">
    <source>
        <dbReference type="Pfam" id="PF01416"/>
    </source>
</evidence>
<dbReference type="EMBL" id="CP031093">
    <property type="protein sequence ID" value="QCF26209.1"/>
    <property type="molecule type" value="Genomic_DNA"/>
</dbReference>
<dbReference type="PIRSF" id="PIRSF001430">
    <property type="entry name" value="tRNA_psdUrid_synth"/>
    <property type="match status" value="1"/>
</dbReference>
<sequence>MPELTTSPPVGAGRVALTLEYDGSRFHGWQYQKSGIPSVAGDLARAVGHVADHPVELVCAGRTDAGVHASYQVVHFDTPVNRSLRAWVLGINSALPDDIAVHWAGNVPSDFHARFSARTRRYRYLIFNHSVRPALYRNQVSWSFRPLDEARMAEAATCLIGEHDFSSFRAAGCQSNSPNRCVSDIRIWRQGSFVVIDISANAFLHHMVRNIAGSLIAVGTGKESVSWLKEVLESRDRTQAAVTAPAGGLYLVDVQYPDFPQVPRPAIGPSLLQGWGAD</sequence>
<dbReference type="CDD" id="cd02570">
    <property type="entry name" value="PseudoU_synth_EcTruA"/>
    <property type="match status" value="1"/>
</dbReference>
<dbReference type="HAMAP" id="MF_00171">
    <property type="entry name" value="TruA"/>
    <property type="match status" value="1"/>
</dbReference>
<feature type="binding site" evidence="4 6">
    <location>
        <position position="122"/>
    </location>
    <ligand>
        <name>substrate</name>
    </ligand>
</feature>
<comment type="similarity">
    <text evidence="1 4 7">Belongs to the tRNA pseudouridine synthase TruA family.</text>
</comment>
<organism evidence="9 10">
    <name type="scientific">Hydrocarboniclastica marina</name>
    <dbReference type="NCBI Taxonomy" id="2259620"/>
    <lineage>
        <taxon>Bacteria</taxon>
        <taxon>Pseudomonadati</taxon>
        <taxon>Pseudomonadota</taxon>
        <taxon>Gammaproteobacteria</taxon>
        <taxon>Alteromonadales</taxon>
        <taxon>Alteromonadaceae</taxon>
        <taxon>Hydrocarboniclastica</taxon>
    </lineage>
</organism>
<keyword evidence="2 4" id="KW-0819">tRNA processing</keyword>